<protein>
    <submittedName>
        <fullName evidence="1">Uncharacterized protein</fullName>
    </submittedName>
</protein>
<evidence type="ECO:0000313" key="1">
    <source>
        <dbReference type="EnsemblPlants" id="LPERR01G22230.1"/>
    </source>
</evidence>
<name>A0A0D9V3Y9_9ORYZ</name>
<accession>A0A0D9V3Y9</accession>
<evidence type="ECO:0000313" key="2">
    <source>
        <dbReference type="Proteomes" id="UP000032180"/>
    </source>
</evidence>
<sequence>MAKLLFTIQESFDNFIHGSKVSVGEVKLCHKTVPPGSLTTRFPLSSSSAVDPPPALTVLVHTVEPLTSVRTR</sequence>
<keyword evidence="2" id="KW-1185">Reference proteome</keyword>
<reference evidence="1 2" key="1">
    <citation type="submission" date="2012-08" db="EMBL/GenBank/DDBJ databases">
        <title>Oryza genome evolution.</title>
        <authorList>
            <person name="Wing R.A."/>
        </authorList>
    </citation>
    <scope>NUCLEOTIDE SEQUENCE</scope>
</reference>
<reference evidence="1" key="3">
    <citation type="submission" date="2015-04" db="UniProtKB">
        <authorList>
            <consortium name="EnsemblPlants"/>
        </authorList>
    </citation>
    <scope>IDENTIFICATION</scope>
</reference>
<proteinExistence type="predicted"/>
<reference evidence="2" key="2">
    <citation type="submission" date="2013-12" db="EMBL/GenBank/DDBJ databases">
        <authorList>
            <person name="Yu Y."/>
            <person name="Lee S."/>
            <person name="de Baynast K."/>
            <person name="Wissotski M."/>
            <person name="Liu L."/>
            <person name="Talag J."/>
            <person name="Goicoechea J."/>
            <person name="Angelova A."/>
            <person name="Jetty R."/>
            <person name="Kudrna D."/>
            <person name="Golser W."/>
            <person name="Rivera L."/>
            <person name="Zhang J."/>
            <person name="Wing R."/>
        </authorList>
    </citation>
    <scope>NUCLEOTIDE SEQUENCE</scope>
</reference>
<organism evidence="1 2">
    <name type="scientific">Leersia perrieri</name>
    <dbReference type="NCBI Taxonomy" id="77586"/>
    <lineage>
        <taxon>Eukaryota</taxon>
        <taxon>Viridiplantae</taxon>
        <taxon>Streptophyta</taxon>
        <taxon>Embryophyta</taxon>
        <taxon>Tracheophyta</taxon>
        <taxon>Spermatophyta</taxon>
        <taxon>Magnoliopsida</taxon>
        <taxon>Liliopsida</taxon>
        <taxon>Poales</taxon>
        <taxon>Poaceae</taxon>
        <taxon>BOP clade</taxon>
        <taxon>Oryzoideae</taxon>
        <taxon>Oryzeae</taxon>
        <taxon>Oryzinae</taxon>
        <taxon>Leersia</taxon>
    </lineage>
</organism>
<dbReference type="Gramene" id="LPERR01G22230.1">
    <property type="protein sequence ID" value="LPERR01G22230.1"/>
    <property type="gene ID" value="LPERR01G22230"/>
</dbReference>
<dbReference type="Proteomes" id="UP000032180">
    <property type="component" value="Chromosome 1"/>
</dbReference>
<dbReference type="AlphaFoldDB" id="A0A0D9V3Y9"/>
<dbReference type="HOGENOM" id="CLU_2725807_0_0_1"/>
<dbReference type="EnsemblPlants" id="LPERR01G22230.1">
    <property type="protein sequence ID" value="LPERR01G22230.1"/>
    <property type="gene ID" value="LPERR01G22230"/>
</dbReference>